<dbReference type="Pfam" id="PF12760">
    <property type="entry name" value="Zn_ribbon_IS1595"/>
    <property type="match status" value="1"/>
</dbReference>
<reference evidence="2" key="1">
    <citation type="submission" date="2018-06" db="EMBL/GenBank/DDBJ databases">
        <authorList>
            <person name="Zhirakovskaya E."/>
        </authorList>
    </citation>
    <scope>NUCLEOTIDE SEQUENCE</scope>
</reference>
<feature type="domain" description="Transposase zinc-ribbon" evidence="1">
    <location>
        <begin position="21"/>
        <end position="62"/>
    </location>
</feature>
<organism evidence="2">
    <name type="scientific">hydrothermal vent metagenome</name>
    <dbReference type="NCBI Taxonomy" id="652676"/>
    <lineage>
        <taxon>unclassified sequences</taxon>
        <taxon>metagenomes</taxon>
        <taxon>ecological metagenomes</taxon>
    </lineage>
</organism>
<dbReference type="AlphaFoldDB" id="A0A3B0UEF7"/>
<evidence type="ECO:0000259" key="1">
    <source>
        <dbReference type="Pfam" id="PF12760"/>
    </source>
</evidence>
<dbReference type="InterPro" id="IPR024442">
    <property type="entry name" value="Transposase_Zn_ribbon"/>
</dbReference>
<dbReference type="EMBL" id="UOEP01000230">
    <property type="protein sequence ID" value="VAW24972.1"/>
    <property type="molecule type" value="Genomic_DNA"/>
</dbReference>
<evidence type="ECO:0000313" key="2">
    <source>
        <dbReference type="EMBL" id="VAW24972.1"/>
    </source>
</evidence>
<protein>
    <recommendedName>
        <fullName evidence="1">Transposase zinc-ribbon domain-containing protein</fullName>
    </recommendedName>
</protein>
<accession>A0A3B0UEF7</accession>
<proteinExistence type="predicted"/>
<name>A0A3B0UEF7_9ZZZZ</name>
<gene>
    <name evidence="2" type="ORF">MNBD_BACTEROID01-1285</name>
</gene>
<sequence length="210" mass="23739">MEDSFSSLTICEFQKRFPDVNACFEYLAELKWGGGFRCPRCGHTNYCNGKRKYDRQCTSCHRISSPTSSTLFHNVKFPILKAFYITYYVSTSKKGVSSTELSRKLGLRQKTCWLFKKKVMKAMERNKNAGVGETAVGGRKEGTGGFRNNKKEFVGFDVKEKGRGGRIHGKLIRHSSEKVAGAFMKTAIELPANIKTDDWIGCSLLQKTNY</sequence>